<organism evidence="2 3">
    <name type="scientific">Hebeloma cylindrosporum</name>
    <dbReference type="NCBI Taxonomy" id="76867"/>
    <lineage>
        <taxon>Eukaryota</taxon>
        <taxon>Fungi</taxon>
        <taxon>Dikarya</taxon>
        <taxon>Basidiomycota</taxon>
        <taxon>Agaricomycotina</taxon>
        <taxon>Agaricomycetes</taxon>
        <taxon>Agaricomycetidae</taxon>
        <taxon>Agaricales</taxon>
        <taxon>Agaricineae</taxon>
        <taxon>Hymenogastraceae</taxon>
        <taxon>Hebeloma</taxon>
    </lineage>
</organism>
<protein>
    <recommendedName>
        <fullName evidence="4">F-box domain-containing protein</fullName>
    </recommendedName>
</protein>
<evidence type="ECO:0000313" key="2">
    <source>
        <dbReference type="EMBL" id="KIM39017.1"/>
    </source>
</evidence>
<accession>A0A0C2YD99</accession>
<dbReference type="OrthoDB" id="2899158at2759"/>
<name>A0A0C2YD99_HEBCY</name>
<dbReference type="EMBL" id="KN831787">
    <property type="protein sequence ID" value="KIM39017.1"/>
    <property type="molecule type" value="Genomic_DNA"/>
</dbReference>
<gene>
    <name evidence="2" type="ORF">M413DRAFT_29591</name>
</gene>
<dbReference type="AlphaFoldDB" id="A0A0C2YD99"/>
<evidence type="ECO:0008006" key="4">
    <source>
        <dbReference type="Google" id="ProtNLM"/>
    </source>
</evidence>
<reference evidence="3" key="2">
    <citation type="submission" date="2015-01" db="EMBL/GenBank/DDBJ databases">
        <title>Evolutionary Origins and Diversification of the Mycorrhizal Mutualists.</title>
        <authorList>
            <consortium name="DOE Joint Genome Institute"/>
            <consortium name="Mycorrhizal Genomics Consortium"/>
            <person name="Kohler A."/>
            <person name="Kuo A."/>
            <person name="Nagy L.G."/>
            <person name="Floudas D."/>
            <person name="Copeland A."/>
            <person name="Barry K.W."/>
            <person name="Cichocki N."/>
            <person name="Veneault-Fourrey C."/>
            <person name="LaButti K."/>
            <person name="Lindquist E.A."/>
            <person name="Lipzen A."/>
            <person name="Lundell T."/>
            <person name="Morin E."/>
            <person name="Murat C."/>
            <person name="Riley R."/>
            <person name="Ohm R."/>
            <person name="Sun H."/>
            <person name="Tunlid A."/>
            <person name="Henrissat B."/>
            <person name="Grigoriev I.V."/>
            <person name="Hibbett D.S."/>
            <person name="Martin F."/>
        </authorList>
    </citation>
    <scope>NUCLEOTIDE SEQUENCE [LARGE SCALE GENOMIC DNA]</scope>
    <source>
        <strain evidence="3">h7</strain>
    </source>
</reference>
<feature type="region of interest" description="Disordered" evidence="1">
    <location>
        <begin position="389"/>
        <end position="426"/>
    </location>
</feature>
<sequence>MPDPLSLIDVLPQDLIDLLIDLLWSAGERFAIRECASLCRAFLPRSQHHWFSFMKLTHGRVPEFYDILQRTPSIARAVRSLHLVFNAGRCDWKVDAGAPEFMYILKSITQPTTSTESTSLRELKLEDEYSNAAKIKNPQLFIERVFKPFFAPHIKSLHIENLSNVPIDVIDACIGLTELALVGTSLNFKYGRSNTQSHPQFSPRRHKLKRLEHTDSAQLKRLTMADPQTQSRLDLSELRSLYVHIDSMSEAAEQWVIDESAGALEELHFYNFDDPECELGWFINLRACSNLRVLDLYIRLGHPTPGGDEDDIHTLSLVLSRLPKRNRLDTIRLQAYVGHVWRVDDPQDILNADWDSLQRRLLDVAAGKASFEFDFRMIYLDANDKWMEEGSDSDDGMDEESDSEDGMDEGSDEGTEEGSEKGMEVKREKGMRELWEDGMHARCEAALDRLRTEKLAKLSCVSVVNVVLSHYVDIPHQS</sequence>
<dbReference type="Proteomes" id="UP000053424">
    <property type="component" value="Unassembled WGS sequence"/>
</dbReference>
<keyword evidence="3" id="KW-1185">Reference proteome</keyword>
<proteinExistence type="predicted"/>
<evidence type="ECO:0000256" key="1">
    <source>
        <dbReference type="SAM" id="MobiDB-lite"/>
    </source>
</evidence>
<evidence type="ECO:0000313" key="3">
    <source>
        <dbReference type="Proteomes" id="UP000053424"/>
    </source>
</evidence>
<reference evidence="2 3" key="1">
    <citation type="submission" date="2014-04" db="EMBL/GenBank/DDBJ databases">
        <authorList>
            <consortium name="DOE Joint Genome Institute"/>
            <person name="Kuo A."/>
            <person name="Gay G."/>
            <person name="Dore J."/>
            <person name="Kohler A."/>
            <person name="Nagy L.G."/>
            <person name="Floudas D."/>
            <person name="Copeland A."/>
            <person name="Barry K.W."/>
            <person name="Cichocki N."/>
            <person name="Veneault-Fourrey C."/>
            <person name="LaButti K."/>
            <person name="Lindquist E.A."/>
            <person name="Lipzen A."/>
            <person name="Lundell T."/>
            <person name="Morin E."/>
            <person name="Murat C."/>
            <person name="Sun H."/>
            <person name="Tunlid A."/>
            <person name="Henrissat B."/>
            <person name="Grigoriev I.V."/>
            <person name="Hibbett D.S."/>
            <person name="Martin F."/>
            <person name="Nordberg H.P."/>
            <person name="Cantor M.N."/>
            <person name="Hua S.X."/>
        </authorList>
    </citation>
    <scope>NUCLEOTIDE SEQUENCE [LARGE SCALE GENOMIC DNA]</scope>
    <source>
        <strain evidence="3">h7</strain>
    </source>
</reference>
<feature type="compositionally biased region" description="Acidic residues" evidence="1">
    <location>
        <begin position="389"/>
        <end position="417"/>
    </location>
</feature>
<dbReference type="HOGENOM" id="CLU_045278_1_0_1"/>